<keyword evidence="1" id="KW-1133">Transmembrane helix</keyword>
<dbReference type="OrthoDB" id="9178739at2"/>
<keyword evidence="1" id="KW-0472">Membrane</keyword>
<dbReference type="AlphaFoldDB" id="A0A2U8VLB8"/>
<feature type="transmembrane region" description="Helical" evidence="1">
    <location>
        <begin position="428"/>
        <end position="450"/>
    </location>
</feature>
<dbReference type="RefSeq" id="WP_109949534.1">
    <property type="nucleotide sequence ID" value="NZ_CP029551.1"/>
</dbReference>
<keyword evidence="1" id="KW-0812">Transmembrane</keyword>
<evidence type="ECO:0000313" key="3">
    <source>
        <dbReference type="Proteomes" id="UP000246058"/>
    </source>
</evidence>
<gene>
    <name evidence="2" type="ORF">DK427_00405</name>
</gene>
<evidence type="ECO:0000256" key="1">
    <source>
        <dbReference type="SAM" id="Phobius"/>
    </source>
</evidence>
<name>A0A2U8VLB8_9HYPH</name>
<accession>A0A2U8VLB8</accession>
<dbReference type="EMBL" id="CP029551">
    <property type="protein sequence ID" value="AWN34393.1"/>
    <property type="molecule type" value="Genomic_DNA"/>
</dbReference>
<protein>
    <submittedName>
        <fullName evidence="2">Uncharacterized protein</fullName>
    </submittedName>
</protein>
<reference evidence="2 3" key="1">
    <citation type="submission" date="2018-05" db="EMBL/GenBank/DDBJ databases">
        <title>Complete Genome Sequence of Methylobacterium sp. 17Sr1-43.</title>
        <authorList>
            <person name="Srinivasan S."/>
        </authorList>
    </citation>
    <scope>NUCLEOTIDE SEQUENCE [LARGE SCALE GENOMIC DNA]</scope>
    <source>
        <strain evidence="2 3">17Sr1-43</strain>
    </source>
</reference>
<sequence>MTEGFGPSFHRLIADLATDPGALVSEDADVCRVNGARCADAALLNRLAKAARAATEGGYGTLEVHGAVMDAFDPASTPFEDVEGEILQVILRKASAPGWRYFVTCGGFASSLSDELASAPLAIWVCEPFEPFSALTMSVSPWGGERTPPEPQVLPERPRKLVRDLTYGRTPPLVGPWLLASGPAVGSDVFDAWAAVAVEKLAYVLPYEVRFVDDEVRVVVKGPRTTPVAVVPMTRDWPSRILEPLTEAATWVYAAPREAEARFLFLNNHLSLDWRDGLHWPDGLLHLLRGSLASAREAYAFHLQDQSKDALKTLGDLRKSLQDEVARAQAATRDLLSSLWRDFAVAGVVLALKSPTASQITSAEVLRWVTLATAVLLVVSLVMTVVTNARFNKLADDARGEWRKKLYAFVSETEWIRLVESPIRRGRIVYRCALPIVGVLYLAAAAYLVAVVEPGWAVTVKDALSGFLSRSP</sequence>
<dbReference type="Proteomes" id="UP000246058">
    <property type="component" value="Chromosome"/>
</dbReference>
<keyword evidence="3" id="KW-1185">Reference proteome</keyword>
<evidence type="ECO:0000313" key="2">
    <source>
        <dbReference type="EMBL" id="AWN34393.1"/>
    </source>
</evidence>
<feature type="transmembrane region" description="Helical" evidence="1">
    <location>
        <begin position="365"/>
        <end position="386"/>
    </location>
</feature>
<dbReference type="KEGG" id="meti:DK427_00405"/>
<proteinExistence type="predicted"/>
<organism evidence="2 3">
    <name type="scientific">Methylobacterium radiodurans</name>
    <dbReference type="NCBI Taxonomy" id="2202828"/>
    <lineage>
        <taxon>Bacteria</taxon>
        <taxon>Pseudomonadati</taxon>
        <taxon>Pseudomonadota</taxon>
        <taxon>Alphaproteobacteria</taxon>
        <taxon>Hyphomicrobiales</taxon>
        <taxon>Methylobacteriaceae</taxon>
        <taxon>Methylobacterium</taxon>
    </lineage>
</organism>